<name>A0A8T0HIE5_CERPU</name>
<dbReference type="EMBL" id="CM026427">
    <property type="protein sequence ID" value="KAG0569272.1"/>
    <property type="molecule type" value="Genomic_DNA"/>
</dbReference>
<dbReference type="Gene3D" id="1.25.40.10">
    <property type="entry name" value="Tetratricopeptide repeat domain"/>
    <property type="match status" value="1"/>
</dbReference>
<proteinExistence type="predicted"/>
<dbReference type="Proteomes" id="UP000822688">
    <property type="component" value="Chromosome 6"/>
</dbReference>
<evidence type="ECO:0000313" key="2">
    <source>
        <dbReference type="Proteomes" id="UP000822688"/>
    </source>
</evidence>
<sequence>MYTKYLEICERLDDADGQALAHNFIGCAIQEKENLKLELVKSESGKNPVPESSVAEYERALYHHKKAAEKSGIEGRFICYTNLGLLCSTLSMWAKAAKNHKKALRCATVLENPRGQCAAVGNLGFLLYKRKKYEAAKACMIRYLQICRVINFMPGIARAHFYLGDIEAQFKRY</sequence>
<dbReference type="OrthoDB" id="1936537at2759"/>
<evidence type="ECO:0000313" key="1">
    <source>
        <dbReference type="EMBL" id="KAG0569272.1"/>
    </source>
</evidence>
<keyword evidence="2" id="KW-1185">Reference proteome</keyword>
<dbReference type="InterPro" id="IPR011990">
    <property type="entry name" value="TPR-like_helical_dom_sf"/>
</dbReference>
<comment type="caution">
    <text evidence="1">The sequence shown here is derived from an EMBL/GenBank/DDBJ whole genome shotgun (WGS) entry which is preliminary data.</text>
</comment>
<organism evidence="1 2">
    <name type="scientific">Ceratodon purpureus</name>
    <name type="common">Fire moss</name>
    <name type="synonym">Dicranum purpureum</name>
    <dbReference type="NCBI Taxonomy" id="3225"/>
    <lineage>
        <taxon>Eukaryota</taxon>
        <taxon>Viridiplantae</taxon>
        <taxon>Streptophyta</taxon>
        <taxon>Embryophyta</taxon>
        <taxon>Bryophyta</taxon>
        <taxon>Bryophytina</taxon>
        <taxon>Bryopsida</taxon>
        <taxon>Dicranidae</taxon>
        <taxon>Pseudoditrichales</taxon>
        <taxon>Ditrichaceae</taxon>
        <taxon>Ceratodon</taxon>
    </lineage>
</organism>
<dbReference type="AlphaFoldDB" id="A0A8T0HIE5"/>
<reference evidence="1 2" key="1">
    <citation type="submission" date="2020-06" db="EMBL/GenBank/DDBJ databases">
        <title>WGS assembly of Ceratodon purpureus strain R40.</title>
        <authorList>
            <person name="Carey S.B."/>
            <person name="Jenkins J."/>
            <person name="Shu S."/>
            <person name="Lovell J.T."/>
            <person name="Sreedasyam A."/>
            <person name="Maumus F."/>
            <person name="Tiley G.P."/>
            <person name="Fernandez-Pozo N."/>
            <person name="Barry K."/>
            <person name="Chen C."/>
            <person name="Wang M."/>
            <person name="Lipzen A."/>
            <person name="Daum C."/>
            <person name="Saski C.A."/>
            <person name="Payton A.C."/>
            <person name="Mcbreen J.C."/>
            <person name="Conrad R.E."/>
            <person name="Kollar L.M."/>
            <person name="Olsson S."/>
            <person name="Huttunen S."/>
            <person name="Landis J.B."/>
            <person name="Wickett N.J."/>
            <person name="Johnson M.G."/>
            <person name="Rensing S.A."/>
            <person name="Grimwood J."/>
            <person name="Schmutz J."/>
            <person name="Mcdaniel S.F."/>
        </authorList>
    </citation>
    <scope>NUCLEOTIDE SEQUENCE [LARGE SCALE GENOMIC DNA]</scope>
    <source>
        <strain evidence="1 2">R40</strain>
    </source>
</reference>
<dbReference type="PANTHER" id="PTHR10098">
    <property type="entry name" value="RAPSYN-RELATED"/>
    <property type="match status" value="1"/>
</dbReference>
<accession>A0A8T0HIE5</accession>
<gene>
    <name evidence="1" type="ORF">KC19_6G078900</name>
</gene>
<protein>
    <submittedName>
        <fullName evidence="1">Uncharacterized protein</fullName>
    </submittedName>
</protein>
<dbReference type="SUPFAM" id="SSF48452">
    <property type="entry name" value="TPR-like"/>
    <property type="match status" value="1"/>
</dbReference>
<dbReference type="PANTHER" id="PTHR10098:SF108">
    <property type="entry name" value="TETRATRICOPEPTIDE REPEAT PROTEIN 28"/>
    <property type="match status" value="1"/>
</dbReference>